<dbReference type="EMBL" id="CP053452">
    <property type="protein sequence ID" value="QJW97350.1"/>
    <property type="molecule type" value="Genomic_DNA"/>
</dbReference>
<evidence type="ECO:0000256" key="3">
    <source>
        <dbReference type="ARBA" id="ARBA00023082"/>
    </source>
</evidence>
<dbReference type="PANTHER" id="PTHR43133">
    <property type="entry name" value="RNA POLYMERASE ECF-TYPE SIGMA FACTO"/>
    <property type="match status" value="1"/>
</dbReference>
<dbReference type="RefSeq" id="WP_171472737.1">
    <property type="nucleotide sequence ID" value="NZ_CP053452.2"/>
</dbReference>
<feature type="domain" description="RNA polymerase sigma-70 region 2" evidence="5">
    <location>
        <begin position="33"/>
        <end position="82"/>
    </location>
</feature>
<dbReference type="Gene3D" id="1.10.1740.10">
    <property type="match status" value="1"/>
</dbReference>
<feature type="domain" description="RNA polymerase sigma factor 70 region 4 type 2" evidence="6">
    <location>
        <begin position="127"/>
        <end position="177"/>
    </location>
</feature>
<keyword evidence="8" id="KW-1185">Reference proteome</keyword>
<dbReference type="GO" id="GO:0016987">
    <property type="term" value="F:sigma factor activity"/>
    <property type="evidence" value="ECO:0007669"/>
    <property type="project" value="UniProtKB-KW"/>
</dbReference>
<dbReference type="AlphaFoldDB" id="A0A6M5YV47"/>
<evidence type="ECO:0000313" key="8">
    <source>
        <dbReference type="Proteomes" id="UP000503447"/>
    </source>
</evidence>
<gene>
    <name evidence="7" type="ORF">FTUN_4923</name>
</gene>
<evidence type="ECO:0000313" key="7">
    <source>
        <dbReference type="EMBL" id="QJW97350.1"/>
    </source>
</evidence>
<dbReference type="SUPFAM" id="SSF88946">
    <property type="entry name" value="Sigma2 domain of RNA polymerase sigma factors"/>
    <property type="match status" value="1"/>
</dbReference>
<dbReference type="SUPFAM" id="SSF88659">
    <property type="entry name" value="Sigma3 and sigma4 domains of RNA polymerase sigma factors"/>
    <property type="match status" value="1"/>
</dbReference>
<dbReference type="InterPro" id="IPR014284">
    <property type="entry name" value="RNA_pol_sigma-70_dom"/>
</dbReference>
<evidence type="ECO:0000259" key="5">
    <source>
        <dbReference type="Pfam" id="PF04542"/>
    </source>
</evidence>
<evidence type="ECO:0000256" key="1">
    <source>
        <dbReference type="ARBA" id="ARBA00010641"/>
    </source>
</evidence>
<dbReference type="InterPro" id="IPR039425">
    <property type="entry name" value="RNA_pol_sigma-70-like"/>
</dbReference>
<dbReference type="InterPro" id="IPR013249">
    <property type="entry name" value="RNA_pol_sigma70_r4_t2"/>
</dbReference>
<dbReference type="Pfam" id="PF08281">
    <property type="entry name" value="Sigma70_r4_2"/>
    <property type="match status" value="1"/>
</dbReference>
<organism evidence="7 8">
    <name type="scientific">Frigoriglobus tundricola</name>
    <dbReference type="NCBI Taxonomy" id="2774151"/>
    <lineage>
        <taxon>Bacteria</taxon>
        <taxon>Pseudomonadati</taxon>
        <taxon>Planctomycetota</taxon>
        <taxon>Planctomycetia</taxon>
        <taxon>Gemmatales</taxon>
        <taxon>Gemmataceae</taxon>
        <taxon>Frigoriglobus</taxon>
    </lineage>
</organism>
<proteinExistence type="inferred from homology"/>
<dbReference type="InterPro" id="IPR036388">
    <property type="entry name" value="WH-like_DNA-bd_sf"/>
</dbReference>
<dbReference type="NCBIfam" id="TIGR02937">
    <property type="entry name" value="sigma70-ECF"/>
    <property type="match status" value="1"/>
</dbReference>
<dbReference type="Gene3D" id="1.10.10.10">
    <property type="entry name" value="Winged helix-like DNA-binding domain superfamily/Winged helix DNA-binding domain"/>
    <property type="match status" value="1"/>
</dbReference>
<protein>
    <submittedName>
        <fullName evidence="7">Uncharacterized protein</fullName>
    </submittedName>
</protein>
<dbReference type="PANTHER" id="PTHR43133:SF51">
    <property type="entry name" value="RNA POLYMERASE SIGMA FACTOR"/>
    <property type="match status" value="1"/>
</dbReference>
<dbReference type="InterPro" id="IPR013324">
    <property type="entry name" value="RNA_pol_sigma_r3/r4-like"/>
</dbReference>
<keyword evidence="2" id="KW-0805">Transcription regulation</keyword>
<dbReference type="Pfam" id="PF04542">
    <property type="entry name" value="Sigma70_r2"/>
    <property type="match status" value="1"/>
</dbReference>
<dbReference type="GO" id="GO:0003677">
    <property type="term" value="F:DNA binding"/>
    <property type="evidence" value="ECO:0007669"/>
    <property type="project" value="InterPro"/>
</dbReference>
<keyword evidence="3" id="KW-0731">Sigma factor</keyword>
<dbReference type="KEGG" id="ftj:FTUN_4923"/>
<sequence length="188" mass="20693">MLAPTTQFAPELYRGWLVLLARSQWGDALRGCDEPSDLVQQVLLEAHEKRGDFSGETRAAFESWLRKILANTLADKIRYRQRKKRDHRKTRSIEAALEESASRLGLCLVGSDPTPSAVAATAEQLTRLADALPLLPSDQADVIDLHHIKGLTLTETAARMGKTPGTVAGLLRRGFASLRKLLDERGGP</sequence>
<name>A0A6M5YV47_9BACT</name>
<reference evidence="8" key="1">
    <citation type="submission" date="2020-05" db="EMBL/GenBank/DDBJ databases">
        <title>Frigoriglobus tundricola gen. nov., sp. nov., a psychrotolerant cellulolytic planctomycete of the family Gemmataceae with two divergent copies of 16S rRNA gene.</title>
        <authorList>
            <person name="Kulichevskaya I.S."/>
            <person name="Ivanova A.A."/>
            <person name="Naumoff D.G."/>
            <person name="Beletsky A.V."/>
            <person name="Rijpstra W.I.C."/>
            <person name="Sinninghe Damste J.S."/>
            <person name="Mardanov A.V."/>
            <person name="Ravin N.V."/>
            <person name="Dedysh S.N."/>
        </authorList>
    </citation>
    <scope>NUCLEOTIDE SEQUENCE [LARGE SCALE GENOMIC DNA]</scope>
    <source>
        <strain evidence="8">PL17</strain>
    </source>
</reference>
<dbReference type="CDD" id="cd06171">
    <property type="entry name" value="Sigma70_r4"/>
    <property type="match status" value="1"/>
</dbReference>
<evidence type="ECO:0000256" key="2">
    <source>
        <dbReference type="ARBA" id="ARBA00023015"/>
    </source>
</evidence>
<dbReference type="GO" id="GO:0006352">
    <property type="term" value="P:DNA-templated transcription initiation"/>
    <property type="evidence" value="ECO:0007669"/>
    <property type="project" value="InterPro"/>
</dbReference>
<dbReference type="Proteomes" id="UP000503447">
    <property type="component" value="Chromosome"/>
</dbReference>
<dbReference type="InterPro" id="IPR007627">
    <property type="entry name" value="RNA_pol_sigma70_r2"/>
</dbReference>
<dbReference type="InterPro" id="IPR013325">
    <property type="entry name" value="RNA_pol_sigma_r2"/>
</dbReference>
<evidence type="ECO:0000256" key="4">
    <source>
        <dbReference type="ARBA" id="ARBA00023163"/>
    </source>
</evidence>
<accession>A0A6M5YV47</accession>
<evidence type="ECO:0000259" key="6">
    <source>
        <dbReference type="Pfam" id="PF08281"/>
    </source>
</evidence>
<comment type="similarity">
    <text evidence="1">Belongs to the sigma-70 factor family. ECF subfamily.</text>
</comment>
<keyword evidence="4" id="KW-0804">Transcription</keyword>